<dbReference type="EnsemblFungi" id="EJT72631">
    <property type="protein sequence ID" value="EJT72631"/>
    <property type="gene ID" value="GGTG_09491"/>
</dbReference>
<reference evidence="2" key="2">
    <citation type="submission" date="2010-07" db="EMBL/GenBank/DDBJ databases">
        <authorList>
            <consortium name="The Broad Institute Genome Sequencing Platform"/>
            <consortium name="Broad Institute Genome Sequencing Center for Infectious Disease"/>
            <person name="Ma L.-J."/>
            <person name="Dead R."/>
            <person name="Young S."/>
            <person name="Zeng Q."/>
            <person name="Koehrsen M."/>
            <person name="Alvarado L."/>
            <person name="Berlin A."/>
            <person name="Chapman S.B."/>
            <person name="Chen Z."/>
            <person name="Freedman E."/>
            <person name="Gellesch M."/>
            <person name="Goldberg J."/>
            <person name="Griggs A."/>
            <person name="Gujja S."/>
            <person name="Heilman E.R."/>
            <person name="Heiman D."/>
            <person name="Hepburn T."/>
            <person name="Howarth C."/>
            <person name="Jen D."/>
            <person name="Larson L."/>
            <person name="Mehta T."/>
            <person name="Neiman D."/>
            <person name="Pearson M."/>
            <person name="Roberts A."/>
            <person name="Saif S."/>
            <person name="Shea T."/>
            <person name="Shenoy N."/>
            <person name="Sisk P."/>
            <person name="Stolte C."/>
            <person name="Sykes S."/>
            <person name="Walk T."/>
            <person name="White J."/>
            <person name="Yandava C."/>
            <person name="Haas B."/>
            <person name="Nusbaum C."/>
            <person name="Birren B."/>
        </authorList>
    </citation>
    <scope>NUCLEOTIDE SEQUENCE</scope>
    <source>
        <strain evidence="2">R3-111a-1</strain>
    </source>
</reference>
<reference evidence="4" key="1">
    <citation type="submission" date="2010-07" db="EMBL/GenBank/DDBJ databases">
        <title>The genome sequence of Gaeumannomyces graminis var. tritici strain R3-111a-1.</title>
        <authorList>
            <consortium name="The Broad Institute Genome Sequencing Platform"/>
            <person name="Ma L.-J."/>
            <person name="Dead R."/>
            <person name="Young S."/>
            <person name="Zeng Q."/>
            <person name="Koehrsen M."/>
            <person name="Alvarado L."/>
            <person name="Berlin A."/>
            <person name="Chapman S.B."/>
            <person name="Chen Z."/>
            <person name="Freedman E."/>
            <person name="Gellesch M."/>
            <person name="Goldberg J."/>
            <person name="Griggs A."/>
            <person name="Gujja S."/>
            <person name="Heilman E.R."/>
            <person name="Heiman D."/>
            <person name="Hepburn T."/>
            <person name="Howarth C."/>
            <person name="Jen D."/>
            <person name="Larson L."/>
            <person name="Mehta T."/>
            <person name="Neiman D."/>
            <person name="Pearson M."/>
            <person name="Roberts A."/>
            <person name="Saif S."/>
            <person name="Shea T."/>
            <person name="Shenoy N."/>
            <person name="Sisk P."/>
            <person name="Stolte C."/>
            <person name="Sykes S."/>
            <person name="Walk T."/>
            <person name="White J."/>
            <person name="Yandava C."/>
            <person name="Haas B."/>
            <person name="Nusbaum C."/>
            <person name="Birren B."/>
        </authorList>
    </citation>
    <scope>NUCLEOTIDE SEQUENCE [LARGE SCALE GENOMIC DNA]</scope>
    <source>
        <strain evidence="4">R3-111a-1</strain>
    </source>
</reference>
<dbReference type="OrthoDB" id="5148182at2759"/>
<organism evidence="2">
    <name type="scientific">Gaeumannomyces tritici (strain R3-111a-1)</name>
    <name type="common">Wheat and barley take-all root rot fungus</name>
    <name type="synonym">Gaeumannomyces graminis var. tritici</name>
    <dbReference type="NCBI Taxonomy" id="644352"/>
    <lineage>
        <taxon>Eukaryota</taxon>
        <taxon>Fungi</taxon>
        <taxon>Dikarya</taxon>
        <taxon>Ascomycota</taxon>
        <taxon>Pezizomycotina</taxon>
        <taxon>Sordariomycetes</taxon>
        <taxon>Sordariomycetidae</taxon>
        <taxon>Magnaporthales</taxon>
        <taxon>Magnaporthaceae</taxon>
        <taxon>Gaeumannomyces</taxon>
    </lineage>
</organism>
<name>J3P7J9_GAET3</name>
<reference evidence="3" key="4">
    <citation type="journal article" date="2015" name="G3 (Bethesda)">
        <title>Genome sequences of three phytopathogenic species of the Magnaporthaceae family of fungi.</title>
        <authorList>
            <person name="Okagaki L.H."/>
            <person name="Nunes C.C."/>
            <person name="Sailsbery J."/>
            <person name="Clay B."/>
            <person name="Brown D."/>
            <person name="John T."/>
            <person name="Oh Y."/>
            <person name="Young N."/>
            <person name="Fitzgerald M."/>
            <person name="Haas B.J."/>
            <person name="Zeng Q."/>
            <person name="Young S."/>
            <person name="Adiconis X."/>
            <person name="Fan L."/>
            <person name="Levin J.Z."/>
            <person name="Mitchell T.K."/>
            <person name="Okubara P.A."/>
            <person name="Farman M.L."/>
            <person name="Kohn L.M."/>
            <person name="Birren B."/>
            <person name="Ma L.-J."/>
            <person name="Dean R.A."/>
        </authorList>
    </citation>
    <scope>NUCLEOTIDE SEQUENCE</scope>
    <source>
        <strain evidence="3">R3-111a-1</strain>
    </source>
</reference>
<dbReference type="PANTHER" id="PTHR45691">
    <property type="entry name" value="PROTEIN DIAPHANOUS"/>
    <property type="match status" value="1"/>
</dbReference>
<proteinExistence type="predicted"/>
<dbReference type="GO" id="GO:0005884">
    <property type="term" value="C:actin filament"/>
    <property type="evidence" value="ECO:0007669"/>
    <property type="project" value="TreeGrafter"/>
</dbReference>
<sequence>MLVPLLQLPAPETRQLALGSNPQYTMAPAIAPATNILLDFYGQTIENCRFMSHEDAEISIITSMDPASGKFRATVVRTEGYGRQKKRTVIVSEVGTTLVDAIELLHTKSAEAVQNHVTTLGYDVVPRKKDPKRHKHKSFTGNSWEDSVTSSSNDDSEASDSDSGASDISRSAHRVPEMGLSDDGAVFVSRATGSKKKTSTVKPNAVRPGPPPIPAWPPQNRVGPPPPPGFLGFPGRGPVPSNGAIPGLRPPVNDNAVPRSMPLPLPPMPKGMLPLPSSGTIPSPPAPPVANATTALAAGPSGPAAANAARPPSFVPPPPGMSMPPSARRPRDAVVNIKWAGHDDGATIFVCCPLSKQVIGLQAIRYVAAHADEFGPDRSRGPNPGWLVCLFKSVVLPTKSPRGGAIMERSYGLERYERDDMSTLCNSVSTAGAVPRFEVTVVGTPGPAAAAAAAASQSQSPNPASLSPPPPPPGWWGQAGRPKPADDEGSATDEE</sequence>
<dbReference type="GeneID" id="20349949"/>
<dbReference type="RefSeq" id="XP_009225605.1">
    <property type="nucleotide sequence ID" value="XM_009227341.1"/>
</dbReference>
<keyword evidence="4" id="KW-1185">Reference proteome</keyword>
<protein>
    <submittedName>
        <fullName evidence="2 3">Uncharacterized protein</fullName>
    </submittedName>
</protein>
<evidence type="ECO:0000313" key="4">
    <source>
        <dbReference type="Proteomes" id="UP000006039"/>
    </source>
</evidence>
<dbReference type="STRING" id="644352.J3P7J9"/>
<feature type="compositionally biased region" description="Low complexity" evidence="1">
    <location>
        <begin position="450"/>
        <end position="465"/>
    </location>
</feature>
<gene>
    <name evidence="3" type="primary">20349949</name>
    <name evidence="2" type="ORF">GGTG_09491</name>
</gene>
<evidence type="ECO:0000256" key="1">
    <source>
        <dbReference type="SAM" id="MobiDB-lite"/>
    </source>
</evidence>
<evidence type="ECO:0000313" key="3">
    <source>
        <dbReference type="EnsemblFungi" id="EJT72631"/>
    </source>
</evidence>
<feature type="region of interest" description="Disordered" evidence="1">
    <location>
        <begin position="127"/>
        <end position="218"/>
    </location>
</feature>
<evidence type="ECO:0000313" key="2">
    <source>
        <dbReference type="EMBL" id="EJT72631.1"/>
    </source>
</evidence>
<reference evidence="3" key="5">
    <citation type="submission" date="2018-04" db="UniProtKB">
        <authorList>
            <consortium name="EnsemblFungi"/>
        </authorList>
    </citation>
    <scope>IDENTIFICATION</scope>
    <source>
        <strain evidence="3">R3-111a-1</strain>
    </source>
</reference>
<dbReference type="VEuPathDB" id="FungiDB:GGTG_09491"/>
<reference evidence="2" key="3">
    <citation type="submission" date="2010-09" db="EMBL/GenBank/DDBJ databases">
        <title>Annotation of Gaeumannomyces graminis var. tritici R3-111a-1.</title>
        <authorList>
            <consortium name="The Broad Institute Genome Sequencing Platform"/>
            <person name="Ma L.-J."/>
            <person name="Dead R."/>
            <person name="Young S.K."/>
            <person name="Zeng Q."/>
            <person name="Gargeya S."/>
            <person name="Fitzgerald M."/>
            <person name="Haas B."/>
            <person name="Abouelleil A."/>
            <person name="Alvarado L."/>
            <person name="Arachchi H.M."/>
            <person name="Berlin A."/>
            <person name="Brown A."/>
            <person name="Chapman S.B."/>
            <person name="Chen Z."/>
            <person name="Dunbar C."/>
            <person name="Freedman E."/>
            <person name="Gearin G."/>
            <person name="Gellesch M."/>
            <person name="Goldberg J."/>
            <person name="Griggs A."/>
            <person name="Gujja S."/>
            <person name="Heiman D."/>
            <person name="Howarth C."/>
            <person name="Larson L."/>
            <person name="Lui A."/>
            <person name="MacDonald P.J.P."/>
            <person name="Mehta T."/>
            <person name="Montmayeur A."/>
            <person name="Murphy C."/>
            <person name="Neiman D."/>
            <person name="Pearson M."/>
            <person name="Priest M."/>
            <person name="Roberts A."/>
            <person name="Saif S."/>
            <person name="Shea T."/>
            <person name="Shenoy N."/>
            <person name="Sisk P."/>
            <person name="Stolte C."/>
            <person name="Sykes S."/>
            <person name="Yandava C."/>
            <person name="Wortman J."/>
            <person name="Nusbaum C."/>
            <person name="Birren B."/>
        </authorList>
    </citation>
    <scope>NUCLEOTIDE SEQUENCE</scope>
    <source>
        <strain evidence="2">R3-111a-1</strain>
    </source>
</reference>
<dbReference type="EMBL" id="GL385399">
    <property type="protein sequence ID" value="EJT72631.1"/>
    <property type="molecule type" value="Genomic_DNA"/>
</dbReference>
<accession>J3P7J9</accession>
<dbReference type="eggNOG" id="ENOG502RS7K">
    <property type="taxonomic scope" value="Eukaryota"/>
</dbReference>
<dbReference type="Proteomes" id="UP000006039">
    <property type="component" value="Unassembled WGS sequence"/>
</dbReference>
<dbReference type="PANTHER" id="PTHR45691:SF6">
    <property type="entry name" value="PROTEIN DIAPHANOUS"/>
    <property type="match status" value="1"/>
</dbReference>
<dbReference type="AlphaFoldDB" id="J3P7J9"/>
<feature type="region of interest" description="Disordered" evidence="1">
    <location>
        <begin position="450"/>
        <end position="495"/>
    </location>
</feature>
<feature type="compositionally biased region" description="Basic residues" evidence="1">
    <location>
        <begin position="129"/>
        <end position="138"/>
    </location>
</feature>
<dbReference type="HOGENOM" id="CLU_569942_0_0_1"/>
<dbReference type="InterPro" id="IPR051412">
    <property type="entry name" value="Formin_Homology_Diaphanous_sf"/>
</dbReference>
<feature type="compositionally biased region" description="Pro residues" evidence="1">
    <location>
        <begin position="208"/>
        <end position="218"/>
    </location>
</feature>
<dbReference type="GO" id="GO:0030041">
    <property type="term" value="P:actin filament polymerization"/>
    <property type="evidence" value="ECO:0007669"/>
    <property type="project" value="TreeGrafter"/>
</dbReference>